<dbReference type="InterPro" id="IPR036318">
    <property type="entry name" value="FAD-bd_PCMH-like_sf"/>
</dbReference>
<comment type="similarity">
    <text evidence="1">Belongs to the oxygen-dependent FAD-linked oxidoreductase family.</text>
</comment>
<dbReference type="Proteomes" id="UP001610335">
    <property type="component" value="Unassembled WGS sequence"/>
</dbReference>
<dbReference type="InterPro" id="IPR016166">
    <property type="entry name" value="FAD-bd_PCMH"/>
</dbReference>
<evidence type="ECO:0000256" key="1">
    <source>
        <dbReference type="ARBA" id="ARBA00005466"/>
    </source>
</evidence>
<dbReference type="PANTHER" id="PTHR42973:SF13">
    <property type="entry name" value="FAD-BINDING PCMH-TYPE DOMAIN-CONTAINING PROTEIN"/>
    <property type="match status" value="1"/>
</dbReference>
<proteinExistence type="inferred from homology"/>
<reference evidence="6 7" key="1">
    <citation type="submission" date="2024-07" db="EMBL/GenBank/DDBJ databases">
        <title>Section-level genome sequencing and comparative genomics of Aspergillus sections Usti and Cavernicolus.</title>
        <authorList>
            <consortium name="Lawrence Berkeley National Laboratory"/>
            <person name="Nybo J.L."/>
            <person name="Vesth T.C."/>
            <person name="Theobald S."/>
            <person name="Frisvad J.C."/>
            <person name="Larsen T.O."/>
            <person name="Kjaerboelling I."/>
            <person name="Rothschild-Mancinelli K."/>
            <person name="Lyhne E.K."/>
            <person name="Kogle M.E."/>
            <person name="Barry K."/>
            <person name="Clum A."/>
            <person name="Na H."/>
            <person name="Ledsgaard L."/>
            <person name="Lin J."/>
            <person name="Lipzen A."/>
            <person name="Kuo A."/>
            <person name="Riley R."/>
            <person name="Mondo S."/>
            <person name="LaButti K."/>
            <person name="Haridas S."/>
            <person name="Pangalinan J."/>
            <person name="Salamov A.A."/>
            <person name="Simmons B.A."/>
            <person name="Magnuson J.K."/>
            <person name="Chen J."/>
            <person name="Drula E."/>
            <person name="Henrissat B."/>
            <person name="Wiebenga A."/>
            <person name="Lubbers R.J."/>
            <person name="Gomes A.C."/>
            <person name="Makela M.R."/>
            <person name="Stajich J."/>
            <person name="Grigoriev I.V."/>
            <person name="Mortensen U.H."/>
            <person name="De vries R.P."/>
            <person name="Baker S.E."/>
            <person name="Andersen M.R."/>
        </authorList>
    </citation>
    <scope>NUCLEOTIDE SEQUENCE [LARGE SCALE GENOMIC DNA]</scope>
    <source>
        <strain evidence="6 7">CBS 600.67</strain>
    </source>
</reference>
<evidence type="ECO:0000256" key="3">
    <source>
        <dbReference type="ARBA" id="ARBA00022827"/>
    </source>
</evidence>
<evidence type="ECO:0000256" key="4">
    <source>
        <dbReference type="ARBA" id="ARBA00023002"/>
    </source>
</evidence>
<dbReference type="Gene3D" id="3.40.462.20">
    <property type="match status" value="1"/>
</dbReference>
<dbReference type="Gene3D" id="3.30.465.10">
    <property type="match status" value="1"/>
</dbReference>
<organism evidence="6 7">
    <name type="scientific">Aspergillus cavernicola</name>
    <dbReference type="NCBI Taxonomy" id="176166"/>
    <lineage>
        <taxon>Eukaryota</taxon>
        <taxon>Fungi</taxon>
        <taxon>Dikarya</taxon>
        <taxon>Ascomycota</taxon>
        <taxon>Pezizomycotina</taxon>
        <taxon>Eurotiomycetes</taxon>
        <taxon>Eurotiomycetidae</taxon>
        <taxon>Eurotiales</taxon>
        <taxon>Aspergillaceae</taxon>
        <taxon>Aspergillus</taxon>
        <taxon>Aspergillus subgen. Nidulantes</taxon>
    </lineage>
</organism>
<dbReference type="PANTHER" id="PTHR42973">
    <property type="entry name" value="BINDING OXIDOREDUCTASE, PUTATIVE (AFU_ORTHOLOGUE AFUA_1G17690)-RELATED"/>
    <property type="match status" value="1"/>
</dbReference>
<evidence type="ECO:0000313" key="7">
    <source>
        <dbReference type="Proteomes" id="UP001610335"/>
    </source>
</evidence>
<dbReference type="PROSITE" id="PS51387">
    <property type="entry name" value="FAD_PCMH"/>
    <property type="match status" value="1"/>
</dbReference>
<evidence type="ECO:0000259" key="5">
    <source>
        <dbReference type="PROSITE" id="PS51387"/>
    </source>
</evidence>
<gene>
    <name evidence="6" type="ORF">BDW59DRAFT_180716</name>
</gene>
<comment type="caution">
    <text evidence="6">The sequence shown here is derived from an EMBL/GenBank/DDBJ whole genome shotgun (WGS) entry which is preliminary data.</text>
</comment>
<sequence>MADLIATLRSLLHLEEIITPDSPDYQANAQTWAAQKQLHPRVVVRPTSIESLSKVIAHLYSTDLDFAIYGHGFMSTSAQDVLVNMTAFDEFHFDKHSELVTVGAGQPWGEVYRKLAEVAPGYAVVGARTPSVGVGGTITSGGLSWISAEHGCISDPANMLDARVVKYDGSVVWASAEPDLLWALRGGGGGFGALAQVVLRVFPYPTEIWAGTILIPRDKLEQVADGLVELDSQPADPKITMLIYVVKKRVLESLGAEPDMLLIHVFDAHGETHGRETFRWALDIPGAVDRTKVTSLMGVVGLQDKVDAVKGSMKQFWAPFSIPVLSRETIIRAVRWSDGIQRLDESLGDCTYLILELFASRDPAGSVSDSAYPRPAGMKHLLILGTGCPSDAGLDKEKLAHDLAAQATSHILGKDEEPHYLPSGQEDFYDPQKIWGPHFPRLQSIRRRYDPRKRFKGAVSV</sequence>
<keyword evidence="4" id="KW-0560">Oxidoreductase</keyword>
<keyword evidence="2" id="KW-0285">Flavoprotein</keyword>
<dbReference type="SUPFAM" id="SSF56176">
    <property type="entry name" value="FAD-binding/transporter-associated domain-like"/>
    <property type="match status" value="1"/>
</dbReference>
<keyword evidence="3" id="KW-0274">FAD</keyword>
<dbReference type="InterPro" id="IPR050416">
    <property type="entry name" value="FAD-linked_Oxidoreductase"/>
</dbReference>
<evidence type="ECO:0000256" key="2">
    <source>
        <dbReference type="ARBA" id="ARBA00022630"/>
    </source>
</evidence>
<dbReference type="InterPro" id="IPR006094">
    <property type="entry name" value="Oxid_FAD_bind_N"/>
</dbReference>
<dbReference type="Gene3D" id="3.30.43.10">
    <property type="entry name" value="Uridine Diphospho-n-acetylenolpyruvylglucosamine Reductase, domain 2"/>
    <property type="match status" value="1"/>
</dbReference>
<dbReference type="EMBL" id="JBFXLS010000054">
    <property type="protein sequence ID" value="KAL2823245.1"/>
    <property type="molecule type" value="Genomic_DNA"/>
</dbReference>
<feature type="domain" description="FAD-binding PCMH-type" evidence="5">
    <location>
        <begin position="36"/>
        <end position="204"/>
    </location>
</feature>
<dbReference type="InterPro" id="IPR016167">
    <property type="entry name" value="FAD-bd_PCMH_sub1"/>
</dbReference>
<dbReference type="InterPro" id="IPR016169">
    <property type="entry name" value="FAD-bd_PCMH_sub2"/>
</dbReference>
<evidence type="ECO:0000313" key="6">
    <source>
        <dbReference type="EMBL" id="KAL2823245.1"/>
    </source>
</evidence>
<dbReference type="Pfam" id="PF01565">
    <property type="entry name" value="FAD_binding_4"/>
    <property type="match status" value="1"/>
</dbReference>
<accession>A0ABR4I6D3</accession>
<keyword evidence="7" id="KW-1185">Reference proteome</keyword>
<protein>
    <recommendedName>
        <fullName evidence="5">FAD-binding PCMH-type domain-containing protein</fullName>
    </recommendedName>
</protein>
<name>A0ABR4I6D3_9EURO</name>